<evidence type="ECO:0000313" key="2">
    <source>
        <dbReference type="EMBL" id="QJY49676.1"/>
    </source>
</evidence>
<reference evidence="2 3" key="1">
    <citation type="submission" date="2020-05" db="EMBL/GenBank/DDBJ databases">
        <authorList>
            <person name="Mo P."/>
        </authorList>
    </citation>
    <scope>NUCLEOTIDE SEQUENCE [LARGE SCALE GENOMIC DNA]</scope>
    <source>
        <strain evidence="2 3">Gen01</strain>
    </source>
</reference>
<dbReference type="AlphaFoldDB" id="A0A6M6JR77"/>
<dbReference type="Gene3D" id="3.30.70.100">
    <property type="match status" value="1"/>
</dbReference>
<feature type="domain" description="EthD" evidence="1">
    <location>
        <begin position="11"/>
        <end position="93"/>
    </location>
</feature>
<dbReference type="InterPro" id="IPR009799">
    <property type="entry name" value="EthD_dom"/>
</dbReference>
<accession>A0A6M6JR77</accession>
<name>A0A6M6JR77_9PSEU</name>
<dbReference type="RefSeq" id="WP_172166020.1">
    <property type="nucleotide sequence ID" value="NZ_CP053564.1"/>
</dbReference>
<evidence type="ECO:0000313" key="3">
    <source>
        <dbReference type="Proteomes" id="UP000505377"/>
    </source>
</evidence>
<evidence type="ECO:0000259" key="1">
    <source>
        <dbReference type="Pfam" id="PF07110"/>
    </source>
</evidence>
<dbReference type="Pfam" id="PF07110">
    <property type="entry name" value="EthD"/>
    <property type="match status" value="1"/>
</dbReference>
<gene>
    <name evidence="2" type="ORF">HOP40_31175</name>
</gene>
<dbReference type="NCBIfam" id="TIGR02118">
    <property type="entry name" value="EthD family reductase"/>
    <property type="match status" value="1"/>
</dbReference>
<dbReference type="InterPro" id="IPR011008">
    <property type="entry name" value="Dimeric_a/b-barrel"/>
</dbReference>
<sequence length="209" mass="22524">MITRFGLAPRREGWTVERFQRHWRERHGPIIGGLPGLVRYWQNHALAAPLPWPGFDACSQLDAPDVAAFDAVFAHPTYLTDGRADERRFVDRSVGGHLLTERVVADGRTDPAGVRLLVFLRAAPRCGPADVAAVLTAPGRGGDAVGREAFARVPDASGDAFDAVESLWFDDAGAAVAHLRSAAAERDRRALAGVVRGTEHLVAAVHVVL</sequence>
<keyword evidence="3" id="KW-1185">Reference proteome</keyword>
<organism evidence="2 3">
    <name type="scientific">Pseudonocardia broussonetiae</name>
    <dbReference type="NCBI Taxonomy" id="2736640"/>
    <lineage>
        <taxon>Bacteria</taxon>
        <taxon>Bacillati</taxon>
        <taxon>Actinomycetota</taxon>
        <taxon>Actinomycetes</taxon>
        <taxon>Pseudonocardiales</taxon>
        <taxon>Pseudonocardiaceae</taxon>
        <taxon>Pseudonocardia</taxon>
    </lineage>
</organism>
<dbReference type="SUPFAM" id="SSF54909">
    <property type="entry name" value="Dimeric alpha+beta barrel"/>
    <property type="match status" value="1"/>
</dbReference>
<dbReference type="KEGG" id="pbro:HOP40_31175"/>
<dbReference type="GO" id="GO:0016491">
    <property type="term" value="F:oxidoreductase activity"/>
    <property type="evidence" value="ECO:0007669"/>
    <property type="project" value="InterPro"/>
</dbReference>
<protein>
    <submittedName>
        <fullName evidence="2">EthD domain-containing protein</fullName>
    </submittedName>
</protein>
<dbReference type="EMBL" id="CP053564">
    <property type="protein sequence ID" value="QJY49676.1"/>
    <property type="molecule type" value="Genomic_DNA"/>
</dbReference>
<proteinExistence type="predicted"/>
<dbReference type="Proteomes" id="UP000505377">
    <property type="component" value="Chromosome"/>
</dbReference>